<dbReference type="SMART" id="SM00448">
    <property type="entry name" value="REC"/>
    <property type="match status" value="1"/>
</dbReference>
<keyword evidence="4" id="KW-0902">Two-component regulatory system</keyword>
<dbReference type="SMART" id="SM00382">
    <property type="entry name" value="AAA"/>
    <property type="match status" value="1"/>
</dbReference>
<proteinExistence type="predicted"/>
<evidence type="ECO:0000256" key="1">
    <source>
        <dbReference type="ARBA" id="ARBA00022553"/>
    </source>
</evidence>
<dbReference type="InterPro" id="IPR025662">
    <property type="entry name" value="Sigma_54_int_dom_ATP-bd_1"/>
</dbReference>
<gene>
    <name evidence="11" type="ORF">ENV52_07660</name>
</gene>
<dbReference type="InterPro" id="IPR058031">
    <property type="entry name" value="AAA_lid_NorR"/>
</dbReference>
<evidence type="ECO:0000256" key="8">
    <source>
        <dbReference type="SAM" id="MobiDB-lite"/>
    </source>
</evidence>
<dbReference type="PRINTS" id="PR01590">
    <property type="entry name" value="HTHFIS"/>
</dbReference>
<keyword evidence="3" id="KW-0067">ATP-binding</keyword>
<keyword evidence="1 7" id="KW-0597">Phosphoprotein</keyword>
<dbReference type="GO" id="GO:0000160">
    <property type="term" value="P:phosphorelay signal transduction system"/>
    <property type="evidence" value="ECO:0007669"/>
    <property type="project" value="UniProtKB-KW"/>
</dbReference>
<dbReference type="Gene3D" id="3.40.50.300">
    <property type="entry name" value="P-loop containing nucleotide triphosphate hydrolases"/>
    <property type="match status" value="1"/>
</dbReference>
<dbReference type="Gene3D" id="1.10.10.60">
    <property type="entry name" value="Homeodomain-like"/>
    <property type="match status" value="1"/>
</dbReference>
<dbReference type="PROSITE" id="PS00675">
    <property type="entry name" value="SIGMA54_INTERACT_1"/>
    <property type="match status" value="1"/>
</dbReference>
<evidence type="ECO:0000256" key="6">
    <source>
        <dbReference type="ARBA" id="ARBA00023163"/>
    </source>
</evidence>
<dbReference type="Gene3D" id="3.40.50.2300">
    <property type="match status" value="1"/>
</dbReference>
<dbReference type="GO" id="GO:0043565">
    <property type="term" value="F:sequence-specific DNA binding"/>
    <property type="evidence" value="ECO:0007669"/>
    <property type="project" value="InterPro"/>
</dbReference>
<feature type="region of interest" description="Disordered" evidence="8">
    <location>
        <begin position="483"/>
        <end position="503"/>
    </location>
</feature>
<dbReference type="Pfam" id="PF00158">
    <property type="entry name" value="Sigma54_activat"/>
    <property type="match status" value="1"/>
</dbReference>
<evidence type="ECO:0000256" key="4">
    <source>
        <dbReference type="ARBA" id="ARBA00023012"/>
    </source>
</evidence>
<keyword evidence="6" id="KW-0804">Transcription</keyword>
<dbReference type="Pfam" id="PF25601">
    <property type="entry name" value="AAA_lid_14"/>
    <property type="match status" value="1"/>
</dbReference>
<reference evidence="11" key="1">
    <citation type="journal article" date="2020" name="mSystems">
        <title>Genome- and Community-Level Interaction Insights into Carbon Utilization and Element Cycling Functions of Hydrothermarchaeota in Hydrothermal Sediment.</title>
        <authorList>
            <person name="Zhou Z."/>
            <person name="Liu Y."/>
            <person name="Xu W."/>
            <person name="Pan J."/>
            <person name="Luo Z.H."/>
            <person name="Li M."/>
        </authorList>
    </citation>
    <scope>NUCLEOTIDE SEQUENCE [LARGE SCALE GENOMIC DNA]</scope>
    <source>
        <strain evidence="11">SpSt-767</strain>
    </source>
</reference>
<dbReference type="FunFam" id="3.40.50.2300:FF:000018">
    <property type="entry name" value="DNA-binding transcriptional regulator NtrC"/>
    <property type="match status" value="1"/>
</dbReference>
<dbReference type="InterPro" id="IPR011006">
    <property type="entry name" value="CheY-like_superfamily"/>
</dbReference>
<evidence type="ECO:0000259" key="9">
    <source>
        <dbReference type="PROSITE" id="PS50045"/>
    </source>
</evidence>
<dbReference type="Pfam" id="PF02954">
    <property type="entry name" value="HTH_8"/>
    <property type="match status" value="1"/>
</dbReference>
<dbReference type="InterPro" id="IPR003593">
    <property type="entry name" value="AAA+_ATPase"/>
</dbReference>
<feature type="domain" description="Response regulatory" evidence="10">
    <location>
        <begin position="34"/>
        <end position="148"/>
    </location>
</feature>
<dbReference type="SUPFAM" id="SSF52172">
    <property type="entry name" value="CheY-like"/>
    <property type="match status" value="1"/>
</dbReference>
<dbReference type="FunFam" id="3.40.50.300:FF:000006">
    <property type="entry name" value="DNA-binding transcriptional regulator NtrC"/>
    <property type="match status" value="1"/>
</dbReference>
<dbReference type="InterPro" id="IPR002197">
    <property type="entry name" value="HTH_Fis"/>
</dbReference>
<sequence length="503" mass="56462">MPDNLWWRASPARVPGSLSSCPGTSRESIEMPKDILIVDDDSLVCDSLKEMLTIDGYSVDTALSAPAALTKVKEDGFHLILSDIQMPGMNGLDLLKEIKGLNSDALLVFITGHGHIDGAIEAIKLGAYDYITKPIDDLRLRVTIQRALEQHKLMASYESLKRRLKPWDLQETFLFRDRKMEQLLELVHTIADTQATVLITGESGTGKSLLAQYIHNHSSRHRKPFIKIACGSLSETLLESELFGHVRGAFTGAIRDKKGKFEDAHGGTIFLDDVNSASPNLQVKLLRVLQEKVIERVGGNTPIRTDVRIITATNTSLKEEVAKNQFREDLYYRINVVSLNIPPLRERLADIGPLAEHFIKQFNQIHKRKIRGISKNALQICLRHSWPGNVRELENVIEQAVILSPGEYIVPESLPSYLCETGSASAIPPKDMTLDEALAYAEKHILIETLERFKWNRKMCAQALGVSRTTLFNKMRRFDLFESRRQSSTRKTSAKPSSSLSVQ</sequence>
<comment type="caution">
    <text evidence="11">The sequence shown here is derived from an EMBL/GenBank/DDBJ whole genome shotgun (WGS) entry which is preliminary data.</text>
</comment>
<dbReference type="InterPro" id="IPR025944">
    <property type="entry name" value="Sigma_54_int_dom_CS"/>
</dbReference>
<dbReference type="GO" id="GO:0005524">
    <property type="term" value="F:ATP binding"/>
    <property type="evidence" value="ECO:0007669"/>
    <property type="project" value="UniProtKB-KW"/>
</dbReference>
<evidence type="ECO:0000256" key="3">
    <source>
        <dbReference type="ARBA" id="ARBA00022840"/>
    </source>
</evidence>
<dbReference type="InterPro" id="IPR009057">
    <property type="entry name" value="Homeodomain-like_sf"/>
</dbReference>
<protein>
    <submittedName>
        <fullName evidence="11">Sigma-54-dependent Fis family transcriptional regulator</fullName>
    </submittedName>
</protein>
<dbReference type="PROSITE" id="PS50045">
    <property type="entry name" value="SIGMA54_INTERACT_4"/>
    <property type="match status" value="1"/>
</dbReference>
<feature type="domain" description="Sigma-54 factor interaction" evidence="9">
    <location>
        <begin position="173"/>
        <end position="402"/>
    </location>
</feature>
<evidence type="ECO:0000259" key="10">
    <source>
        <dbReference type="PROSITE" id="PS50110"/>
    </source>
</evidence>
<dbReference type="PROSITE" id="PS50110">
    <property type="entry name" value="RESPONSE_REGULATORY"/>
    <property type="match status" value="1"/>
</dbReference>
<keyword evidence="2" id="KW-0547">Nucleotide-binding</keyword>
<dbReference type="Pfam" id="PF00072">
    <property type="entry name" value="Response_reg"/>
    <property type="match status" value="1"/>
</dbReference>
<dbReference type="InterPro" id="IPR001789">
    <property type="entry name" value="Sig_transdc_resp-reg_receiver"/>
</dbReference>
<evidence type="ECO:0000256" key="5">
    <source>
        <dbReference type="ARBA" id="ARBA00023015"/>
    </source>
</evidence>
<dbReference type="InterPro" id="IPR002078">
    <property type="entry name" value="Sigma_54_int"/>
</dbReference>
<dbReference type="SUPFAM" id="SSF52540">
    <property type="entry name" value="P-loop containing nucleoside triphosphate hydrolases"/>
    <property type="match status" value="1"/>
</dbReference>
<dbReference type="AlphaFoldDB" id="A0A7V6A3P0"/>
<evidence type="ECO:0000256" key="2">
    <source>
        <dbReference type="ARBA" id="ARBA00022741"/>
    </source>
</evidence>
<dbReference type="EMBL" id="DTGR01000124">
    <property type="protein sequence ID" value="HHS29560.1"/>
    <property type="molecule type" value="Genomic_DNA"/>
</dbReference>
<feature type="modified residue" description="4-aspartylphosphate" evidence="7">
    <location>
        <position position="83"/>
    </location>
</feature>
<accession>A0A7V6A3P0</accession>
<dbReference type="PROSITE" id="PS00688">
    <property type="entry name" value="SIGMA54_INTERACT_3"/>
    <property type="match status" value="1"/>
</dbReference>
<dbReference type="SUPFAM" id="SSF46689">
    <property type="entry name" value="Homeodomain-like"/>
    <property type="match status" value="1"/>
</dbReference>
<evidence type="ECO:0000313" key="11">
    <source>
        <dbReference type="EMBL" id="HHS29560.1"/>
    </source>
</evidence>
<dbReference type="GO" id="GO:0006355">
    <property type="term" value="P:regulation of DNA-templated transcription"/>
    <property type="evidence" value="ECO:0007669"/>
    <property type="project" value="InterPro"/>
</dbReference>
<dbReference type="InterPro" id="IPR027417">
    <property type="entry name" value="P-loop_NTPase"/>
</dbReference>
<name>A0A7V6A3P0_9BACT</name>
<evidence type="ECO:0000256" key="7">
    <source>
        <dbReference type="PROSITE-ProRule" id="PRU00169"/>
    </source>
</evidence>
<keyword evidence="5" id="KW-0805">Transcription regulation</keyword>
<feature type="compositionally biased region" description="Polar residues" evidence="8">
    <location>
        <begin position="489"/>
        <end position="503"/>
    </location>
</feature>
<organism evidence="11">
    <name type="scientific">Desulfobacca acetoxidans</name>
    <dbReference type="NCBI Taxonomy" id="60893"/>
    <lineage>
        <taxon>Bacteria</taxon>
        <taxon>Pseudomonadati</taxon>
        <taxon>Thermodesulfobacteriota</taxon>
        <taxon>Desulfobaccia</taxon>
        <taxon>Desulfobaccales</taxon>
        <taxon>Desulfobaccaceae</taxon>
        <taxon>Desulfobacca</taxon>
    </lineage>
</organism>
<dbReference type="Gene3D" id="1.10.8.60">
    <property type="match status" value="1"/>
</dbReference>
<dbReference type="PANTHER" id="PTHR32071">
    <property type="entry name" value="TRANSCRIPTIONAL REGULATORY PROTEIN"/>
    <property type="match status" value="1"/>
</dbReference>
<dbReference type="CDD" id="cd00009">
    <property type="entry name" value="AAA"/>
    <property type="match status" value="1"/>
</dbReference>